<organism evidence="1 2">
    <name type="scientific">Paenibacillus montaniterrae</name>
    <dbReference type="NCBI Taxonomy" id="429341"/>
    <lineage>
        <taxon>Bacteria</taxon>
        <taxon>Bacillati</taxon>
        <taxon>Bacillota</taxon>
        <taxon>Bacilli</taxon>
        <taxon>Bacillales</taxon>
        <taxon>Paenibacillaceae</taxon>
        <taxon>Paenibacillus</taxon>
    </lineage>
</organism>
<keyword evidence="2" id="KW-1185">Reference proteome</keyword>
<proteinExistence type="predicted"/>
<dbReference type="RefSeq" id="WP_213516627.1">
    <property type="nucleotide sequence ID" value="NZ_BOSE01000005.1"/>
</dbReference>
<dbReference type="EMBL" id="BOSE01000005">
    <property type="protein sequence ID" value="GIP17382.1"/>
    <property type="molecule type" value="Genomic_DNA"/>
</dbReference>
<comment type="caution">
    <text evidence="1">The sequence shown here is derived from an EMBL/GenBank/DDBJ whole genome shotgun (WGS) entry which is preliminary data.</text>
</comment>
<gene>
    <name evidence="1" type="ORF">J40TS1_30240</name>
</gene>
<name>A0A919YQD8_9BACL</name>
<evidence type="ECO:0000313" key="1">
    <source>
        <dbReference type="EMBL" id="GIP17382.1"/>
    </source>
</evidence>
<dbReference type="AlphaFoldDB" id="A0A919YQD8"/>
<protein>
    <submittedName>
        <fullName evidence="1">Uncharacterized protein</fullName>
    </submittedName>
</protein>
<dbReference type="Gene3D" id="2.130.10.10">
    <property type="entry name" value="YVTN repeat-like/Quinoprotein amine dehydrogenase"/>
    <property type="match status" value="1"/>
</dbReference>
<accession>A0A919YQD8</accession>
<sequence length="383" mass="41612">MQQVDPLAQNKAATSNYVYFLSHPGGGTSQDLNVIDYVANPSALASFSPISLGVYSNTIAVSADYHYVYGDSGTAFDLNALGPIVSTQLHQVVNHFNVGITGWGVIVSPNNRFVVFSQGALPFNAVIFDLLMSPVPSPVTLGNDGGLVMAVSPNSRYFASIGRYGNVQLVDLVQKQPIDNNFLAGPYSLDPSAMAFSQDSQTLFIGVKNNWDMAQYKNVSGGQTYYLNDSLSSIVNWHDNYIYGIYRYDTTYSQVVKLSAKDGVISNYTTIPSWPYQYNLQISPDKNWVVVQHAAGVQMIPTSTDQWQFNVPINAGTTTYAYLAITPDSTMAYASYDNVIYPIVLSESTTSAGTPITMTDPITDMCSALTLCKNQGVGLASRL</sequence>
<reference evidence="1" key="1">
    <citation type="submission" date="2021-03" db="EMBL/GenBank/DDBJ databases">
        <title>Antimicrobial resistance genes in bacteria isolated from Japanese honey, and their potential for conferring macrolide and lincosamide resistance in the American foulbrood pathogen Paenibacillus larvae.</title>
        <authorList>
            <person name="Okamoto M."/>
            <person name="Kumagai M."/>
            <person name="Kanamori H."/>
            <person name="Takamatsu D."/>
        </authorList>
    </citation>
    <scope>NUCLEOTIDE SEQUENCE</scope>
    <source>
        <strain evidence="1">J40TS1</strain>
    </source>
</reference>
<dbReference type="SUPFAM" id="SSF82171">
    <property type="entry name" value="DPP6 N-terminal domain-like"/>
    <property type="match status" value="1"/>
</dbReference>
<evidence type="ECO:0000313" key="2">
    <source>
        <dbReference type="Proteomes" id="UP000683139"/>
    </source>
</evidence>
<dbReference type="Proteomes" id="UP000683139">
    <property type="component" value="Unassembled WGS sequence"/>
</dbReference>
<dbReference type="InterPro" id="IPR015943">
    <property type="entry name" value="WD40/YVTN_repeat-like_dom_sf"/>
</dbReference>